<feature type="region of interest" description="Disordered" evidence="1">
    <location>
        <begin position="487"/>
        <end position="518"/>
    </location>
</feature>
<dbReference type="AlphaFoldDB" id="A0A518AWH5"/>
<evidence type="ECO:0008006" key="5">
    <source>
        <dbReference type="Google" id="ProtNLM"/>
    </source>
</evidence>
<dbReference type="KEGG" id="amuc:Pan181_53300"/>
<sequence length="605" mass="65993" precursor="true">MRLLNACLFLALLMAVVCSSRSQAAGGPESIMLVVNSHSDSSMAIANHYIRLRKIPPRNVMYLDWQGDTTKISGTEFREQILVPILKEIDQRKLSRQVEYVVYSSDFPYRIDFREEFKDNKPPAPFNSQASLTGATYLWVYVQQNQPGMVMPSVNWYVPPEARKNQAKCTTCGKVVTRGFEARTYWSKEGEPTTDREKGQMYFISTMLGVTVDRGNTVEEVCNYLSRAKAADATQPKGTFYFMKNSDIRSSTRHGCFAETVAQLKAEGAQAVIEDGKVPTNAKDVLGIMAGTAGFKVDSSVSIAPGAICEHFTSFGGQFDAISQTKLSAWLQAGAAGSSGTVREPYAVQAKFPLPNMHLHYYRGASLGEAYYQSIPGPYQLLIVGDPLCQPWAKPPEVEVAGIEPGQTVRGQFPLQVKVTPQPGTQVEQYQLFIDGLLLAQVPKAVTVPVDVTKMGHGWHELRVVASTSDEIGFRGRDVVPFYVAASEESPEEPGESGADSAESSPEQGNSPPIQLQVSPSPLVPADSILKVRVIGPADSPGFAILQNYRQVGYVEGSNGEVEIDTKLLGRGPVSLVAQESASPEAPLETPEAAPRSAPYWLLIR</sequence>
<accession>A0A518AWH5</accession>
<name>A0A518AWH5_9BACT</name>
<organism evidence="3 4">
    <name type="scientific">Aeoliella mucimassa</name>
    <dbReference type="NCBI Taxonomy" id="2527972"/>
    <lineage>
        <taxon>Bacteria</taxon>
        <taxon>Pseudomonadati</taxon>
        <taxon>Planctomycetota</taxon>
        <taxon>Planctomycetia</taxon>
        <taxon>Pirellulales</taxon>
        <taxon>Lacipirellulaceae</taxon>
        <taxon>Aeoliella</taxon>
    </lineage>
</organism>
<evidence type="ECO:0000313" key="3">
    <source>
        <dbReference type="EMBL" id="QDU59089.1"/>
    </source>
</evidence>
<keyword evidence="2" id="KW-0732">Signal</keyword>
<evidence type="ECO:0000256" key="2">
    <source>
        <dbReference type="SAM" id="SignalP"/>
    </source>
</evidence>
<feature type="chain" id="PRO_5021914604" description="TIGR03790 family protein" evidence="2">
    <location>
        <begin position="25"/>
        <end position="605"/>
    </location>
</feature>
<dbReference type="NCBIfam" id="TIGR03790">
    <property type="entry name" value="TIGR03790 family protein"/>
    <property type="match status" value="1"/>
</dbReference>
<evidence type="ECO:0000256" key="1">
    <source>
        <dbReference type="SAM" id="MobiDB-lite"/>
    </source>
</evidence>
<reference evidence="3 4" key="1">
    <citation type="submission" date="2019-02" db="EMBL/GenBank/DDBJ databases">
        <title>Deep-cultivation of Planctomycetes and their phenomic and genomic characterization uncovers novel biology.</title>
        <authorList>
            <person name="Wiegand S."/>
            <person name="Jogler M."/>
            <person name="Boedeker C."/>
            <person name="Pinto D."/>
            <person name="Vollmers J."/>
            <person name="Rivas-Marin E."/>
            <person name="Kohn T."/>
            <person name="Peeters S.H."/>
            <person name="Heuer A."/>
            <person name="Rast P."/>
            <person name="Oberbeckmann S."/>
            <person name="Bunk B."/>
            <person name="Jeske O."/>
            <person name="Meyerdierks A."/>
            <person name="Storesund J.E."/>
            <person name="Kallscheuer N."/>
            <person name="Luecker S."/>
            <person name="Lage O.M."/>
            <person name="Pohl T."/>
            <person name="Merkel B.J."/>
            <person name="Hornburger P."/>
            <person name="Mueller R.-W."/>
            <person name="Bruemmer F."/>
            <person name="Labrenz M."/>
            <person name="Spormann A.M."/>
            <person name="Op den Camp H."/>
            <person name="Overmann J."/>
            <person name="Amann R."/>
            <person name="Jetten M.S.M."/>
            <person name="Mascher T."/>
            <person name="Medema M.H."/>
            <person name="Devos D.P."/>
            <person name="Kaster A.-K."/>
            <person name="Ovreas L."/>
            <person name="Rohde M."/>
            <person name="Galperin M.Y."/>
            <person name="Jogler C."/>
        </authorList>
    </citation>
    <scope>NUCLEOTIDE SEQUENCE [LARGE SCALE GENOMIC DNA]</scope>
    <source>
        <strain evidence="3 4">Pan181</strain>
    </source>
</reference>
<feature type="signal peptide" evidence="2">
    <location>
        <begin position="1"/>
        <end position="24"/>
    </location>
</feature>
<dbReference type="InterPro" id="IPR022265">
    <property type="entry name" value="CHP03790"/>
</dbReference>
<gene>
    <name evidence="3" type="ORF">Pan181_53300</name>
</gene>
<feature type="compositionally biased region" description="Polar residues" evidence="1">
    <location>
        <begin position="502"/>
        <end position="518"/>
    </location>
</feature>
<dbReference type="RefSeq" id="WP_145251758.1">
    <property type="nucleotide sequence ID" value="NZ_CP036278.1"/>
</dbReference>
<keyword evidence="4" id="KW-1185">Reference proteome</keyword>
<evidence type="ECO:0000313" key="4">
    <source>
        <dbReference type="Proteomes" id="UP000315750"/>
    </source>
</evidence>
<dbReference type="OrthoDB" id="9778224at2"/>
<proteinExistence type="predicted"/>
<dbReference type="Proteomes" id="UP000315750">
    <property type="component" value="Chromosome"/>
</dbReference>
<dbReference type="EMBL" id="CP036278">
    <property type="protein sequence ID" value="QDU59089.1"/>
    <property type="molecule type" value="Genomic_DNA"/>
</dbReference>
<protein>
    <recommendedName>
        <fullName evidence="5">TIGR03790 family protein</fullName>
    </recommendedName>
</protein>